<proteinExistence type="predicted"/>
<evidence type="ECO:0000313" key="5">
    <source>
        <dbReference type="EMBL" id="OHU96923.1"/>
    </source>
</evidence>
<dbReference type="Gene3D" id="1.10.10.10">
    <property type="entry name" value="Winged helix-like DNA-binding domain superfamily/Winged helix DNA-binding domain"/>
    <property type="match status" value="1"/>
</dbReference>
<comment type="caution">
    <text evidence="5">The sequence shown here is derived from an EMBL/GenBank/DDBJ whole genome shotgun (WGS) entry which is preliminary data.</text>
</comment>
<name>A0A1S1NBK0_9GAMM</name>
<dbReference type="InterPro" id="IPR016032">
    <property type="entry name" value="Sig_transdc_resp-reg_C-effctor"/>
</dbReference>
<accession>A0A1S1NBK0</accession>
<feature type="domain" description="HTH luxR-type" evidence="4">
    <location>
        <begin position="161"/>
        <end position="226"/>
    </location>
</feature>
<reference evidence="5 6" key="1">
    <citation type="submission" date="2016-10" db="EMBL/GenBank/DDBJ databases">
        <title>Pseudoalteromonas amylolytica sp. nov., isolated from the surface seawater.</title>
        <authorList>
            <person name="Wu Y.-H."/>
            <person name="Cheng H."/>
            <person name="Jin X.-B."/>
            <person name="Wang C.-S."/>
            <person name="Xu X.-W."/>
        </authorList>
    </citation>
    <scope>NUCLEOTIDE SEQUENCE [LARGE SCALE GENOMIC DNA]</scope>
    <source>
        <strain evidence="5 6">JCM 12483</strain>
    </source>
</reference>
<keyword evidence="1" id="KW-0805">Transcription regulation</keyword>
<dbReference type="PANTHER" id="PTHR44688:SF16">
    <property type="entry name" value="DNA-BINDING TRANSCRIPTIONAL ACTIVATOR DEVR_DOSR"/>
    <property type="match status" value="1"/>
</dbReference>
<dbReference type="Proteomes" id="UP000180253">
    <property type="component" value="Unassembled WGS sequence"/>
</dbReference>
<dbReference type="PROSITE" id="PS50043">
    <property type="entry name" value="HTH_LUXR_2"/>
    <property type="match status" value="1"/>
</dbReference>
<protein>
    <recommendedName>
        <fullName evidence="4">HTH luxR-type domain-containing protein</fullName>
    </recommendedName>
</protein>
<evidence type="ECO:0000256" key="2">
    <source>
        <dbReference type="ARBA" id="ARBA00023125"/>
    </source>
</evidence>
<evidence type="ECO:0000256" key="1">
    <source>
        <dbReference type="ARBA" id="ARBA00023015"/>
    </source>
</evidence>
<keyword evidence="2" id="KW-0238">DNA-binding</keyword>
<keyword evidence="3" id="KW-0804">Transcription</keyword>
<dbReference type="GO" id="GO:0006355">
    <property type="term" value="P:regulation of DNA-templated transcription"/>
    <property type="evidence" value="ECO:0007669"/>
    <property type="project" value="InterPro"/>
</dbReference>
<sequence>MKELKMANENVSLVNFNKINVLMADFEKASDTQDLTSILKKEALECGYNVLGVLDYNPLSAQSYQLNYFGEIDKELAKSLDSDDGYLHCKNGLRIKPLSQVIEYKDSCCGLYLLPLRGVAGIAGGIIFDIPETVETFGSIEMIDWYWTILSPYLLNAAIRCRTGSVNITKREKDCLVWACEGKTSWEISQILGISERTVNFHLSNCIVKTDSANRQQAIVKCLVKNLI</sequence>
<dbReference type="SMART" id="SM00421">
    <property type="entry name" value="HTH_LUXR"/>
    <property type="match status" value="1"/>
</dbReference>
<dbReference type="PANTHER" id="PTHR44688">
    <property type="entry name" value="DNA-BINDING TRANSCRIPTIONAL ACTIVATOR DEVR_DOSR"/>
    <property type="match status" value="1"/>
</dbReference>
<keyword evidence="6" id="KW-1185">Reference proteome</keyword>
<dbReference type="SUPFAM" id="SSF46894">
    <property type="entry name" value="C-terminal effector domain of the bipartite response regulators"/>
    <property type="match status" value="1"/>
</dbReference>
<dbReference type="Pfam" id="PF00196">
    <property type="entry name" value="GerE"/>
    <property type="match status" value="1"/>
</dbReference>
<dbReference type="InterPro" id="IPR036388">
    <property type="entry name" value="WH-like_DNA-bd_sf"/>
</dbReference>
<dbReference type="STRING" id="327939.BIW53_03450"/>
<dbReference type="AlphaFoldDB" id="A0A1S1NBK0"/>
<evidence type="ECO:0000313" key="6">
    <source>
        <dbReference type="Proteomes" id="UP000180253"/>
    </source>
</evidence>
<dbReference type="CDD" id="cd06170">
    <property type="entry name" value="LuxR_C_like"/>
    <property type="match status" value="1"/>
</dbReference>
<dbReference type="PRINTS" id="PR00038">
    <property type="entry name" value="HTHLUXR"/>
</dbReference>
<dbReference type="GO" id="GO:0003677">
    <property type="term" value="F:DNA binding"/>
    <property type="evidence" value="ECO:0007669"/>
    <property type="project" value="UniProtKB-KW"/>
</dbReference>
<dbReference type="EMBL" id="MNAN01000025">
    <property type="protein sequence ID" value="OHU96923.1"/>
    <property type="molecule type" value="Genomic_DNA"/>
</dbReference>
<dbReference type="InterPro" id="IPR000792">
    <property type="entry name" value="Tscrpt_reg_LuxR_C"/>
</dbReference>
<evidence type="ECO:0000256" key="3">
    <source>
        <dbReference type="ARBA" id="ARBA00023163"/>
    </source>
</evidence>
<dbReference type="RefSeq" id="WP_070990422.1">
    <property type="nucleotide sequence ID" value="NZ_CBCSHD010000020.1"/>
</dbReference>
<evidence type="ECO:0000259" key="4">
    <source>
        <dbReference type="PROSITE" id="PS50043"/>
    </source>
</evidence>
<organism evidence="5 6">
    <name type="scientific">Pseudoalteromonas byunsanensis</name>
    <dbReference type="NCBI Taxonomy" id="327939"/>
    <lineage>
        <taxon>Bacteria</taxon>
        <taxon>Pseudomonadati</taxon>
        <taxon>Pseudomonadota</taxon>
        <taxon>Gammaproteobacteria</taxon>
        <taxon>Alteromonadales</taxon>
        <taxon>Pseudoalteromonadaceae</taxon>
        <taxon>Pseudoalteromonas</taxon>
    </lineage>
</organism>
<gene>
    <name evidence="5" type="ORF">BIW53_03450</name>
</gene>